<dbReference type="SUPFAM" id="SSF143447">
    <property type="entry name" value="AMMECR1-like"/>
    <property type="match status" value="1"/>
</dbReference>
<dbReference type="InterPro" id="IPR023473">
    <property type="entry name" value="AMMECR1"/>
</dbReference>
<dbReference type="InterPro" id="IPR036071">
    <property type="entry name" value="AMMECR1_dom_sf"/>
</dbReference>
<keyword evidence="4" id="KW-1185">Reference proteome</keyword>
<dbReference type="PATRIC" id="fig|1204725.3.peg.2381"/>
<comment type="caution">
    <text evidence="3">The sequence shown here is derived from an EMBL/GenBank/DDBJ whole genome shotgun (WGS) entry which is preliminary data.</text>
</comment>
<evidence type="ECO:0000259" key="2">
    <source>
        <dbReference type="PROSITE" id="PS51112"/>
    </source>
</evidence>
<dbReference type="NCBIfam" id="TIGR00296">
    <property type="entry name" value="TIGR00296 family protein"/>
    <property type="match status" value="1"/>
</dbReference>
<gene>
    <name evidence="3" type="ORF">A994_11852</name>
</gene>
<dbReference type="Gene3D" id="3.30.700.20">
    <property type="entry name" value="Hypothetical protein ph0010, domain 1"/>
    <property type="match status" value="1"/>
</dbReference>
<dbReference type="EMBL" id="AMPO01000012">
    <property type="protein sequence ID" value="EKF84887.1"/>
    <property type="molecule type" value="Genomic_DNA"/>
</dbReference>
<organism evidence="3 4">
    <name type="scientific">Methanobacterium formicicum (strain DSM 3637 / PP1)</name>
    <dbReference type="NCBI Taxonomy" id="1204725"/>
    <lineage>
        <taxon>Archaea</taxon>
        <taxon>Methanobacteriati</taxon>
        <taxon>Methanobacteriota</taxon>
        <taxon>Methanomada group</taxon>
        <taxon>Methanobacteria</taxon>
        <taxon>Methanobacteriales</taxon>
        <taxon>Methanobacteriaceae</taxon>
        <taxon>Methanobacterium</taxon>
    </lineage>
</organism>
<feature type="domain" description="AMMECR1" evidence="2">
    <location>
        <begin position="6"/>
        <end position="187"/>
    </location>
</feature>
<name>K2R128_METFP</name>
<dbReference type="InterPro" id="IPR027485">
    <property type="entry name" value="AMMECR1_N"/>
</dbReference>
<dbReference type="NCBIfam" id="NF002000">
    <property type="entry name" value="PRK00801.1"/>
    <property type="match status" value="1"/>
</dbReference>
<protein>
    <recommendedName>
        <fullName evidence="1">Protein A994_11852</fullName>
    </recommendedName>
</protein>
<dbReference type="AlphaFoldDB" id="K2R128"/>
<dbReference type="HAMAP" id="MF_00645">
    <property type="entry name" value="AMMECR1"/>
    <property type="match status" value="1"/>
</dbReference>
<accession>K2R128</accession>
<proteinExistence type="inferred from homology"/>
<evidence type="ECO:0000313" key="4">
    <source>
        <dbReference type="Proteomes" id="UP000007360"/>
    </source>
</evidence>
<sequence length="187" mass="20890">MVISEEEGEFLVKLARNTIETYITLKEIIKVPDDLDPILNEEMGAFVTLTRNGDLRGCIGYPEPVKPLAQAVVEVAISAATGDPRFPPVTAAELKEIQVEVSVLTKPELIEVQKPSEYLEKVKVGRDGLIVEMGMYRGLLLPQVPVEWNWDVEDFLANTCMKAGLPSDCWLEEGVKMYSFQSQIFSE</sequence>
<dbReference type="Gene3D" id="3.30.1490.150">
    <property type="entry name" value="Hypothetical protein ph0010, domain 2"/>
    <property type="match status" value="1"/>
</dbReference>
<dbReference type="Pfam" id="PF01871">
    <property type="entry name" value="AMMECR1"/>
    <property type="match status" value="1"/>
</dbReference>
<dbReference type="PANTHER" id="PTHR13016:SF0">
    <property type="entry name" value="AMME SYNDROME CANDIDATE GENE 1 PROTEIN"/>
    <property type="match status" value="1"/>
</dbReference>
<dbReference type="InterPro" id="IPR002733">
    <property type="entry name" value="AMMECR1_domain"/>
</dbReference>
<evidence type="ECO:0000313" key="3">
    <source>
        <dbReference type="EMBL" id="EKF84887.1"/>
    </source>
</evidence>
<dbReference type="PROSITE" id="PS51112">
    <property type="entry name" value="AMMECR1"/>
    <property type="match status" value="1"/>
</dbReference>
<dbReference type="PANTHER" id="PTHR13016">
    <property type="entry name" value="AMMECR1 HOMOLOG"/>
    <property type="match status" value="1"/>
</dbReference>
<reference evidence="3 4" key="1">
    <citation type="journal article" date="2012" name="J. Bacteriol.">
        <title>Draft genome sequence of Methanobacterium formicicum DSM 3637, an archaebacterium isolated from the methane producer amoeba Pelomyxa palustris.</title>
        <authorList>
            <person name="Gutierrez G."/>
        </authorList>
    </citation>
    <scope>NUCLEOTIDE SEQUENCE [LARGE SCALE GENOMIC DNA]</scope>
    <source>
        <strain evidence="4">DSM 3637 / PP1</strain>
    </source>
</reference>
<dbReference type="NCBIfam" id="TIGR04335">
    <property type="entry name" value="AmmeMemoSam_A"/>
    <property type="match status" value="1"/>
</dbReference>
<dbReference type="Proteomes" id="UP000007360">
    <property type="component" value="Unassembled WGS sequence"/>
</dbReference>
<evidence type="ECO:0000256" key="1">
    <source>
        <dbReference type="HAMAP-Rule" id="MF_00645"/>
    </source>
</evidence>
<dbReference type="InterPro" id="IPR027623">
    <property type="entry name" value="AmmeMemoSam_A"/>
</dbReference>
<dbReference type="InterPro" id="IPR023472">
    <property type="entry name" value="Uncharacterised_MJ0810"/>
</dbReference>